<reference evidence="1 2" key="1">
    <citation type="submission" date="2024-04" db="EMBL/GenBank/DDBJ databases">
        <authorList>
            <person name="Fracassetti M."/>
        </authorList>
    </citation>
    <scope>NUCLEOTIDE SEQUENCE [LARGE SCALE GENOMIC DNA]</scope>
</reference>
<evidence type="ECO:0000313" key="1">
    <source>
        <dbReference type="EMBL" id="CAL1377303.1"/>
    </source>
</evidence>
<gene>
    <name evidence="1" type="ORF">LTRI10_LOCUS18962</name>
</gene>
<accession>A0AAV2DV72</accession>
<sequence length="417" mass="46545">MAGTGESPETATGRKNLPAAMTTDQKWRGENLYLKYKYGSWIFGIKAFEDIDKLARKVVNGCEVLVPTVVCERNFLDADPGFPIGNGFFKLNGKAYLVGGETAEGKPWGAEVCGLPYQLLESSKKSSGNFYEFSPDTNTLHLLDKLSLPLPMPSPIVVEIKGKVYVLYGDHCCQRRHGFPKDSENCFQVLALDDDGKPHWKPLPAPPFYEYATRSHYFKDMVAVVGYKLYVEVGIELYAFDVDTLKWELGGHWFPSGAKTLSSRLMKEGKDCCFVVLYAMTYGDDPNQDGLYAALVDCKNGDLLHRQHVPKASPSMSSSYLVTYHVVELEQDGSAGHSCSPFCFVYTTCDDLVGVSVLRFSLAAASPDEKDSKRWFQWGTDRLTLKPEILESRLYEKPKSVNDLYTGHFDAVFLKAG</sequence>
<dbReference type="Proteomes" id="UP001497516">
    <property type="component" value="Chromosome 3"/>
</dbReference>
<dbReference type="InterPro" id="IPR012871">
    <property type="entry name" value="DUF1668_ORYSA"/>
</dbReference>
<proteinExistence type="predicted"/>
<organism evidence="1 2">
    <name type="scientific">Linum trigynum</name>
    <dbReference type="NCBI Taxonomy" id="586398"/>
    <lineage>
        <taxon>Eukaryota</taxon>
        <taxon>Viridiplantae</taxon>
        <taxon>Streptophyta</taxon>
        <taxon>Embryophyta</taxon>
        <taxon>Tracheophyta</taxon>
        <taxon>Spermatophyta</taxon>
        <taxon>Magnoliopsida</taxon>
        <taxon>eudicotyledons</taxon>
        <taxon>Gunneridae</taxon>
        <taxon>Pentapetalae</taxon>
        <taxon>rosids</taxon>
        <taxon>fabids</taxon>
        <taxon>Malpighiales</taxon>
        <taxon>Linaceae</taxon>
        <taxon>Linum</taxon>
    </lineage>
</organism>
<dbReference type="EMBL" id="OZ034816">
    <property type="protein sequence ID" value="CAL1377303.1"/>
    <property type="molecule type" value="Genomic_DNA"/>
</dbReference>
<dbReference type="InterPro" id="IPR015915">
    <property type="entry name" value="Kelch-typ_b-propeller"/>
</dbReference>
<dbReference type="SUPFAM" id="SSF117281">
    <property type="entry name" value="Kelch motif"/>
    <property type="match status" value="1"/>
</dbReference>
<keyword evidence="2" id="KW-1185">Reference proteome</keyword>
<dbReference type="Pfam" id="PF07893">
    <property type="entry name" value="DUF1668"/>
    <property type="match status" value="1"/>
</dbReference>
<protein>
    <submittedName>
        <fullName evidence="1">Uncharacterized protein</fullName>
    </submittedName>
</protein>
<dbReference type="Gene3D" id="2.120.10.80">
    <property type="entry name" value="Kelch-type beta propeller"/>
    <property type="match status" value="1"/>
</dbReference>
<evidence type="ECO:0000313" key="2">
    <source>
        <dbReference type="Proteomes" id="UP001497516"/>
    </source>
</evidence>
<dbReference type="AlphaFoldDB" id="A0AAV2DV72"/>
<name>A0AAV2DV72_9ROSI</name>